<feature type="transmembrane region" description="Helical" evidence="2">
    <location>
        <begin position="187"/>
        <end position="208"/>
    </location>
</feature>
<organism evidence="3 4">
    <name type="scientific">Mycolicibacterium bacteremicum</name>
    <name type="common">Mycobacterium bacteremicum</name>
    <dbReference type="NCBI Taxonomy" id="564198"/>
    <lineage>
        <taxon>Bacteria</taxon>
        <taxon>Bacillati</taxon>
        <taxon>Actinomycetota</taxon>
        <taxon>Actinomycetes</taxon>
        <taxon>Mycobacteriales</taxon>
        <taxon>Mycobacteriaceae</taxon>
        <taxon>Mycolicibacterium</taxon>
    </lineage>
</organism>
<feature type="transmembrane region" description="Helical" evidence="2">
    <location>
        <begin position="147"/>
        <end position="167"/>
    </location>
</feature>
<dbReference type="RefSeq" id="WP_234807695.1">
    <property type="nucleotide sequence ID" value="NZ_JACKVM010000014.1"/>
</dbReference>
<evidence type="ECO:0000256" key="2">
    <source>
        <dbReference type="SAM" id="Phobius"/>
    </source>
</evidence>
<dbReference type="Pfam" id="PF11361">
    <property type="entry name" value="DUF3159"/>
    <property type="match status" value="1"/>
</dbReference>
<name>A0A1W9YVP4_MYCBA</name>
<evidence type="ECO:0000313" key="4">
    <source>
        <dbReference type="Proteomes" id="UP000192366"/>
    </source>
</evidence>
<feature type="transmembrane region" description="Helical" evidence="2">
    <location>
        <begin position="105"/>
        <end position="126"/>
    </location>
</feature>
<dbReference type="PIRSF" id="PIRSF010219">
    <property type="entry name" value="UCP010219"/>
    <property type="match status" value="1"/>
</dbReference>
<gene>
    <name evidence="3" type="ORF">BST17_16335</name>
</gene>
<protein>
    <recommendedName>
        <fullName evidence="5">DUF3159 domain-containing protein</fullName>
    </recommendedName>
</protein>
<evidence type="ECO:0000313" key="3">
    <source>
        <dbReference type="EMBL" id="ORA04049.1"/>
    </source>
</evidence>
<accession>A0A1W9YVP4</accession>
<dbReference type="InterPro" id="IPR016566">
    <property type="entry name" value="UCP010219"/>
</dbReference>
<keyword evidence="4" id="KW-1185">Reference proteome</keyword>
<proteinExistence type="predicted"/>
<keyword evidence="2" id="KW-0812">Transmembrane</keyword>
<reference evidence="3 4" key="1">
    <citation type="submission" date="2017-02" db="EMBL/GenBank/DDBJ databases">
        <title>The new phylogeny of genus Mycobacterium.</title>
        <authorList>
            <person name="Tortoli E."/>
            <person name="Trovato A."/>
            <person name="Cirillo D.M."/>
        </authorList>
    </citation>
    <scope>NUCLEOTIDE SEQUENCE [LARGE SCALE GENOMIC DNA]</scope>
    <source>
        <strain evidence="3 4">DSM 45578</strain>
    </source>
</reference>
<feature type="transmembrane region" description="Helical" evidence="2">
    <location>
        <begin position="81"/>
        <end position="99"/>
    </location>
</feature>
<keyword evidence="2" id="KW-1133">Transmembrane helix</keyword>
<dbReference type="STRING" id="564198.BST17_16335"/>
<keyword evidence="2" id="KW-0472">Membrane</keyword>
<feature type="region of interest" description="Disordered" evidence="1">
    <location>
        <begin position="1"/>
        <end position="20"/>
    </location>
</feature>
<feature type="transmembrane region" description="Helical" evidence="2">
    <location>
        <begin position="54"/>
        <end position="74"/>
    </location>
</feature>
<dbReference type="AlphaFoldDB" id="A0A1W9YVP4"/>
<comment type="caution">
    <text evidence="3">The sequence shown here is derived from an EMBL/GenBank/DDBJ whole genome shotgun (WGS) entry which is preliminary data.</text>
</comment>
<dbReference type="Proteomes" id="UP000192366">
    <property type="component" value="Unassembled WGS sequence"/>
</dbReference>
<sequence>MTEPKPAEDETATPEEPAKKGGQAILEQMGGLSGLIYSSLPVLVFVPVSTKFGLMPAIYAALGTAALVLVWRLIRRESVQPAVSGFIGVGISALIAWWLGESRGYFAYGIWMSLVYAAVFTLSVLVRRPLVGYAWGWFSGHGRDWRSVRRAVLAFDVATCAWAIVFASRFVVQRHLYDADDVGMLGVARIAMGWPLTGVAALITWFAIRAAQRALQESATRP</sequence>
<evidence type="ECO:0008006" key="5">
    <source>
        <dbReference type="Google" id="ProtNLM"/>
    </source>
</evidence>
<dbReference type="EMBL" id="MVHJ01000012">
    <property type="protein sequence ID" value="ORA04049.1"/>
    <property type="molecule type" value="Genomic_DNA"/>
</dbReference>
<evidence type="ECO:0000256" key="1">
    <source>
        <dbReference type="SAM" id="MobiDB-lite"/>
    </source>
</evidence>